<evidence type="ECO:0000313" key="2">
    <source>
        <dbReference type="EMBL" id="OIT39561.1"/>
    </source>
</evidence>
<dbReference type="EMBL" id="MJEQ01000095">
    <property type="protein sequence ID" value="OIT39561.1"/>
    <property type="molecule type" value="Genomic_DNA"/>
</dbReference>
<dbReference type="Proteomes" id="UP000187609">
    <property type="component" value="Unassembled WGS sequence"/>
</dbReference>
<feature type="compositionally biased region" description="Basic and acidic residues" evidence="1">
    <location>
        <begin position="169"/>
        <end position="179"/>
    </location>
</feature>
<sequence length="299" mass="33857">MEDQIRGKELVGTAADATKVLSSGKVLRKPLPDPAKQKWIQWRQSRYSRDKRGHIIEALKDQEADELKGKNKEEKVVTKNKFDAVEVEEIKQPALTITDGKENSNDKVKEKMRPEKESQKAKKKKQLENTQISRSYPKKNRSNNVTVLKQGEEEDRRIKKEVVLQVVNGEKKKANKEDSLNPNSTVRASPREKENQNANKEKLPNTNDTRIDEESARNEENQEGGIGRSLWSDDVDNTEVRIGANISPTTKQKISNMQEQLSGTVDTGATVNPSVLKPRLEGSLSSRKQQSIHLARDDK</sequence>
<feature type="compositionally biased region" description="Basic and acidic residues" evidence="1">
    <location>
        <begin position="99"/>
        <end position="120"/>
    </location>
</feature>
<comment type="caution">
    <text evidence="2">The sequence shown here is derived from an EMBL/GenBank/DDBJ whole genome shotgun (WGS) entry which is preliminary data.</text>
</comment>
<accession>A0A314LCY6</accession>
<gene>
    <name evidence="2" type="ORF">A4A49_05763</name>
</gene>
<feature type="compositionally biased region" description="Basic and acidic residues" evidence="1">
    <location>
        <begin position="150"/>
        <end position="162"/>
    </location>
</feature>
<feature type="compositionally biased region" description="Polar residues" evidence="1">
    <location>
        <begin position="283"/>
        <end position="292"/>
    </location>
</feature>
<evidence type="ECO:0000313" key="3">
    <source>
        <dbReference type="Proteomes" id="UP000187609"/>
    </source>
</evidence>
<protein>
    <submittedName>
        <fullName evidence="2">Uncharacterized protein</fullName>
    </submittedName>
</protein>
<organism evidence="2 3">
    <name type="scientific">Nicotiana attenuata</name>
    <name type="common">Coyote tobacco</name>
    <dbReference type="NCBI Taxonomy" id="49451"/>
    <lineage>
        <taxon>Eukaryota</taxon>
        <taxon>Viridiplantae</taxon>
        <taxon>Streptophyta</taxon>
        <taxon>Embryophyta</taxon>
        <taxon>Tracheophyta</taxon>
        <taxon>Spermatophyta</taxon>
        <taxon>Magnoliopsida</taxon>
        <taxon>eudicotyledons</taxon>
        <taxon>Gunneridae</taxon>
        <taxon>Pentapetalae</taxon>
        <taxon>asterids</taxon>
        <taxon>lamiids</taxon>
        <taxon>Solanales</taxon>
        <taxon>Solanaceae</taxon>
        <taxon>Nicotianoideae</taxon>
        <taxon>Nicotianeae</taxon>
        <taxon>Nicotiana</taxon>
    </lineage>
</organism>
<feature type="compositionally biased region" description="Polar residues" evidence="1">
    <location>
        <begin position="246"/>
        <end position="273"/>
    </location>
</feature>
<keyword evidence="3" id="KW-1185">Reference proteome</keyword>
<evidence type="ECO:0000256" key="1">
    <source>
        <dbReference type="SAM" id="MobiDB-lite"/>
    </source>
</evidence>
<dbReference type="Gramene" id="OIT39561">
    <property type="protein sequence ID" value="OIT39561"/>
    <property type="gene ID" value="A4A49_05763"/>
</dbReference>
<name>A0A314LCY6_NICAT</name>
<reference evidence="2" key="1">
    <citation type="submission" date="2016-11" db="EMBL/GenBank/DDBJ databases">
        <title>The genome of Nicotiana attenuata.</title>
        <authorList>
            <person name="Xu S."/>
            <person name="Brockmoeller T."/>
            <person name="Gaquerel E."/>
            <person name="Navarro A."/>
            <person name="Kuhl H."/>
            <person name="Gase K."/>
            <person name="Ling Z."/>
            <person name="Zhou W."/>
            <person name="Kreitzer C."/>
            <person name="Stanke M."/>
            <person name="Tang H."/>
            <person name="Lyons E."/>
            <person name="Pandey P."/>
            <person name="Pandey S.P."/>
            <person name="Timmermann B."/>
            <person name="Baldwin I.T."/>
        </authorList>
    </citation>
    <scope>NUCLEOTIDE SEQUENCE [LARGE SCALE GENOMIC DNA]</scope>
    <source>
        <strain evidence="2">UT</strain>
    </source>
</reference>
<feature type="compositionally biased region" description="Basic and acidic residues" evidence="1">
    <location>
        <begin position="189"/>
        <end position="220"/>
    </location>
</feature>
<proteinExistence type="predicted"/>
<feature type="region of interest" description="Disordered" evidence="1">
    <location>
        <begin position="88"/>
        <end position="299"/>
    </location>
</feature>
<dbReference type="AlphaFoldDB" id="A0A314LCY6"/>